<proteinExistence type="inferred from homology"/>
<feature type="domain" description="Methyl-accepting transducer" evidence="6">
    <location>
        <begin position="359"/>
        <end position="588"/>
    </location>
</feature>
<feature type="region of interest" description="Disordered" evidence="4">
    <location>
        <begin position="613"/>
        <end position="644"/>
    </location>
</feature>
<dbReference type="Proteomes" id="UP000526501">
    <property type="component" value="Unassembled WGS sequence"/>
</dbReference>
<organism evidence="7 8">
    <name type="scientific">Pelagicoccus albus</name>
    <dbReference type="NCBI Taxonomy" id="415222"/>
    <lineage>
        <taxon>Bacteria</taxon>
        <taxon>Pseudomonadati</taxon>
        <taxon>Verrucomicrobiota</taxon>
        <taxon>Opitutia</taxon>
        <taxon>Puniceicoccales</taxon>
        <taxon>Pelagicoccaceae</taxon>
        <taxon>Pelagicoccus</taxon>
    </lineage>
</organism>
<comment type="similarity">
    <text evidence="2">Belongs to the methyl-accepting chemotaxis (MCP) protein family.</text>
</comment>
<evidence type="ECO:0000259" key="6">
    <source>
        <dbReference type="PROSITE" id="PS50111"/>
    </source>
</evidence>
<comment type="caution">
    <text evidence="7">The sequence shown here is derived from an EMBL/GenBank/DDBJ whole genome shotgun (WGS) entry which is preliminary data.</text>
</comment>
<keyword evidence="5" id="KW-0472">Membrane</keyword>
<dbReference type="RefSeq" id="WP_185659742.1">
    <property type="nucleotide sequence ID" value="NZ_CAWPOO010000007.1"/>
</dbReference>
<feature type="compositionally biased region" description="Polar residues" evidence="4">
    <location>
        <begin position="622"/>
        <end position="644"/>
    </location>
</feature>
<sequence>MISNLRNALDRVSFAKKLVVLLAFSLCVLLSLNAVLIRSEVRHSFEQNLDQNISKLTNTFLNQIDSEAHSALGHASLFARDESVLLAYAEASLGNNGVAVDPHTQAARQQLKEYFKSKTEGFESYAGNPYQLHFHLPTARSLWRVFRPKQNECDDISSFRHTIKRIDQGSHEPVTGIEIGRGGFAIRGIVPIIDSEKRFLGSVEYLGDFTSIFESLAKEPSRDLAVLMVSDYLSIATKLQDQNKHPRTGKFTFVNSTNKDYFSKALTPALLEKALESPQSFTFDEHRLRATAILDFKGQPVGLFIASESMEQLHALNAEINGTVILVTLSGIVAGAIGILIVLATVRRIIKTAGELQKSSKSITDWTSRVQELSCHIADDANTLAASVEETSASVTEMESSINTNAKNAFEAREIAMAALDATESGKCSMTEMSDAMKEIVTSSESVTRIVSTIDEIAFQTNILALNASVEAARAGQAGAGFAVVADEVRNLAKRSADAAAETNQQISEAVQRSNRGSLICENVLKSFSGIAAHTQRMVELVSSVSEVANEESNGASQISNAMSQLERVTQNAAHYAEGTTETANGLNSEARCLVEAAQELCKIVSGNQLECEKQDDENKQSKNASSLQNPKRISSSTMETSWN</sequence>
<keyword evidence="5" id="KW-1133">Transmembrane helix</keyword>
<keyword evidence="5" id="KW-0812">Transmembrane</keyword>
<evidence type="ECO:0000256" key="3">
    <source>
        <dbReference type="PROSITE-ProRule" id="PRU00284"/>
    </source>
</evidence>
<dbReference type="GO" id="GO:0006935">
    <property type="term" value="P:chemotaxis"/>
    <property type="evidence" value="ECO:0007669"/>
    <property type="project" value="UniProtKB-KW"/>
</dbReference>
<accession>A0A7X1B5F5</accession>
<dbReference type="SMART" id="SM00283">
    <property type="entry name" value="MA"/>
    <property type="match status" value="1"/>
</dbReference>
<evidence type="ECO:0000313" key="7">
    <source>
        <dbReference type="EMBL" id="MBC2605852.1"/>
    </source>
</evidence>
<evidence type="ECO:0000313" key="8">
    <source>
        <dbReference type="Proteomes" id="UP000526501"/>
    </source>
</evidence>
<name>A0A7X1B5F5_9BACT</name>
<dbReference type="PANTHER" id="PTHR43531:SF11">
    <property type="entry name" value="METHYL-ACCEPTING CHEMOTAXIS PROTEIN 3"/>
    <property type="match status" value="1"/>
</dbReference>
<dbReference type="Pfam" id="PF14827">
    <property type="entry name" value="dCache_3"/>
    <property type="match status" value="1"/>
</dbReference>
<dbReference type="GO" id="GO:0007165">
    <property type="term" value="P:signal transduction"/>
    <property type="evidence" value="ECO:0007669"/>
    <property type="project" value="UniProtKB-KW"/>
</dbReference>
<dbReference type="GO" id="GO:0016020">
    <property type="term" value="C:membrane"/>
    <property type="evidence" value="ECO:0007669"/>
    <property type="project" value="InterPro"/>
</dbReference>
<dbReference type="SUPFAM" id="SSF58104">
    <property type="entry name" value="Methyl-accepting chemotaxis protein (MCP) signaling domain"/>
    <property type="match status" value="1"/>
</dbReference>
<feature type="transmembrane region" description="Helical" evidence="5">
    <location>
        <begin position="324"/>
        <end position="346"/>
    </location>
</feature>
<dbReference type="AlphaFoldDB" id="A0A7X1B5F5"/>
<dbReference type="Gene3D" id="1.10.287.950">
    <property type="entry name" value="Methyl-accepting chemotaxis protein"/>
    <property type="match status" value="1"/>
</dbReference>
<dbReference type="InterPro" id="IPR029150">
    <property type="entry name" value="dCache_3"/>
</dbReference>
<dbReference type="InterPro" id="IPR051310">
    <property type="entry name" value="MCP_chemotaxis"/>
</dbReference>
<dbReference type="PROSITE" id="PS50111">
    <property type="entry name" value="CHEMOTAXIS_TRANSDUC_2"/>
    <property type="match status" value="1"/>
</dbReference>
<protein>
    <recommendedName>
        <fullName evidence="6">Methyl-accepting transducer domain-containing protein</fullName>
    </recommendedName>
</protein>
<evidence type="ECO:0000256" key="1">
    <source>
        <dbReference type="ARBA" id="ARBA00022500"/>
    </source>
</evidence>
<evidence type="ECO:0000256" key="5">
    <source>
        <dbReference type="SAM" id="Phobius"/>
    </source>
</evidence>
<evidence type="ECO:0000256" key="4">
    <source>
        <dbReference type="SAM" id="MobiDB-lite"/>
    </source>
</evidence>
<reference evidence="7 8" key="1">
    <citation type="submission" date="2020-07" db="EMBL/GenBank/DDBJ databases">
        <authorList>
            <person name="Feng X."/>
        </authorList>
    </citation>
    <scope>NUCLEOTIDE SEQUENCE [LARGE SCALE GENOMIC DNA]</scope>
    <source>
        <strain evidence="7 8">JCM23202</strain>
    </source>
</reference>
<evidence type="ECO:0000256" key="2">
    <source>
        <dbReference type="ARBA" id="ARBA00029447"/>
    </source>
</evidence>
<keyword evidence="1" id="KW-0145">Chemotaxis</keyword>
<dbReference type="InterPro" id="IPR004089">
    <property type="entry name" value="MCPsignal_dom"/>
</dbReference>
<keyword evidence="3" id="KW-0807">Transducer</keyword>
<gene>
    <name evidence="7" type="ORF">H5P27_07330</name>
</gene>
<dbReference type="Pfam" id="PF00015">
    <property type="entry name" value="MCPsignal"/>
    <property type="match status" value="1"/>
</dbReference>
<keyword evidence="8" id="KW-1185">Reference proteome</keyword>
<dbReference type="PANTHER" id="PTHR43531">
    <property type="entry name" value="PROTEIN ICFG"/>
    <property type="match status" value="1"/>
</dbReference>
<dbReference type="EMBL" id="JACHVC010000007">
    <property type="protein sequence ID" value="MBC2605852.1"/>
    <property type="molecule type" value="Genomic_DNA"/>
</dbReference>